<proteinExistence type="predicted"/>
<keyword evidence="1" id="KW-1133">Transmembrane helix</keyword>
<evidence type="ECO:0000313" key="2">
    <source>
        <dbReference type="EMBL" id="KUK76538.1"/>
    </source>
</evidence>
<protein>
    <submittedName>
        <fullName evidence="2">Uncharacterized protein</fullName>
    </submittedName>
</protein>
<sequence>MALVITKKVRTILLIVLTVLVVGAGGFLIWRVTQEESVAPQDSEAAPAGDVGPKSQLTCEGILVDLGHAVHPCCTECRYGQWVCGTNCMTGHCDNDPNQPLREDSCPNTRNFTINQENLVEGIYSIKGLIGRGHYVTQGQTNENFSLTINGGRIGDKVISTNLNTEKIYTEGVGDYWEGVGPLGEFLLSEGIANTVIMSHEYDCTTTPTAESVHLYKLCLEQVNVCNKGTAILPDPKNEYGTLEDPVLTIQTDDVDGIGEVTTAKLNGEDIPSCQSQDGASCYNISGTNIHISVAPGLQEIPAGEYSIEVAWTDGKGIGGSNCTTQASFEVAAAEIAADPACGTLVGSYSHDTTDWPDGTFCLIGDSEPPNPDFPSMGGSTTWTCSNGEGTEVSCTATRGDVDDPACGSLVGNYSSDTTGWPTGTFCSIGDPEPPNPEFPSQGGSTTWTCSNGEGTDVSCSATRGNITQAPTVPQTGIFDTVLGRVSVGVSFIFLGGLVSQYSKFNYLLNSISERHQFRSEIKKQRKAKRRREKLEENFD</sequence>
<accession>A0A101HGN4</accession>
<organism evidence="2 3">
    <name type="scientific">candidate division WS6 bacterium 34_10</name>
    <dbReference type="NCBI Taxonomy" id="1641389"/>
    <lineage>
        <taxon>Bacteria</taxon>
        <taxon>Candidatus Dojkabacteria</taxon>
    </lineage>
</organism>
<gene>
    <name evidence="2" type="ORF">XD93_0854</name>
</gene>
<name>A0A101HGN4_9BACT</name>
<keyword evidence="1" id="KW-0812">Transmembrane</keyword>
<evidence type="ECO:0000313" key="3">
    <source>
        <dbReference type="Proteomes" id="UP000053904"/>
    </source>
</evidence>
<reference evidence="3" key="1">
    <citation type="journal article" date="2015" name="MBio">
        <title>Genome-Resolved Metagenomic Analysis Reveals Roles for Candidate Phyla and Other Microbial Community Members in Biogeochemical Transformations in Oil Reservoirs.</title>
        <authorList>
            <person name="Hu P."/>
            <person name="Tom L."/>
            <person name="Singh A."/>
            <person name="Thomas B.C."/>
            <person name="Baker B.J."/>
            <person name="Piceno Y.M."/>
            <person name="Andersen G.L."/>
            <person name="Banfield J.F."/>
        </authorList>
    </citation>
    <scope>NUCLEOTIDE SEQUENCE [LARGE SCALE GENOMIC DNA]</scope>
</reference>
<dbReference type="EMBL" id="LGGO01000137">
    <property type="protein sequence ID" value="KUK76538.1"/>
    <property type="molecule type" value="Genomic_DNA"/>
</dbReference>
<evidence type="ECO:0000256" key="1">
    <source>
        <dbReference type="SAM" id="Phobius"/>
    </source>
</evidence>
<feature type="transmembrane region" description="Helical" evidence="1">
    <location>
        <begin position="12"/>
        <end position="30"/>
    </location>
</feature>
<keyword evidence="1" id="KW-0472">Membrane</keyword>
<comment type="caution">
    <text evidence="2">The sequence shown here is derived from an EMBL/GenBank/DDBJ whole genome shotgun (WGS) entry which is preliminary data.</text>
</comment>
<dbReference type="Proteomes" id="UP000053904">
    <property type="component" value="Unassembled WGS sequence"/>
</dbReference>
<dbReference type="AlphaFoldDB" id="A0A101HGN4"/>